<accession>K0TF67</accession>
<gene>
    <name evidence="3" type="ORF">THAOC_09618</name>
</gene>
<keyword evidence="1" id="KW-0812">Transmembrane</keyword>
<name>K0TF67_THAOC</name>
<organism evidence="3 4">
    <name type="scientific">Thalassiosira oceanica</name>
    <name type="common">Marine diatom</name>
    <dbReference type="NCBI Taxonomy" id="159749"/>
    <lineage>
        <taxon>Eukaryota</taxon>
        <taxon>Sar</taxon>
        <taxon>Stramenopiles</taxon>
        <taxon>Ochrophyta</taxon>
        <taxon>Bacillariophyta</taxon>
        <taxon>Coscinodiscophyceae</taxon>
        <taxon>Thalassiosirophycidae</taxon>
        <taxon>Thalassiosirales</taxon>
        <taxon>Thalassiosiraceae</taxon>
        <taxon>Thalassiosira</taxon>
    </lineage>
</organism>
<feature type="transmembrane region" description="Helical" evidence="1">
    <location>
        <begin position="78"/>
        <end position="98"/>
    </location>
</feature>
<comment type="caution">
    <text evidence="3">The sequence shown here is derived from an EMBL/GenBank/DDBJ whole genome shotgun (WGS) entry which is preliminary data.</text>
</comment>
<proteinExistence type="predicted"/>
<dbReference type="SUPFAM" id="SSF81665">
    <property type="entry name" value="Calcium ATPase, transmembrane domain M"/>
    <property type="match status" value="1"/>
</dbReference>
<dbReference type="AlphaFoldDB" id="K0TF67"/>
<dbReference type="SMART" id="SM00831">
    <property type="entry name" value="Cation_ATPase_N"/>
    <property type="match status" value="1"/>
</dbReference>
<evidence type="ECO:0000259" key="2">
    <source>
        <dbReference type="SMART" id="SM00831"/>
    </source>
</evidence>
<dbReference type="PANTHER" id="PTHR42861">
    <property type="entry name" value="CALCIUM-TRANSPORTING ATPASE"/>
    <property type="match status" value="1"/>
</dbReference>
<dbReference type="eggNOG" id="KOG0202">
    <property type="taxonomic scope" value="Eukaryota"/>
</dbReference>
<evidence type="ECO:0000256" key="1">
    <source>
        <dbReference type="SAM" id="Phobius"/>
    </source>
</evidence>
<feature type="non-terminal residue" evidence="3">
    <location>
        <position position="211"/>
    </location>
</feature>
<evidence type="ECO:0000313" key="4">
    <source>
        <dbReference type="Proteomes" id="UP000266841"/>
    </source>
</evidence>
<dbReference type="InterPro" id="IPR008250">
    <property type="entry name" value="ATPase_P-typ_transduc_dom_A_sf"/>
</dbReference>
<feature type="domain" description="Cation-transporting P-type ATPase N-terminal" evidence="2">
    <location>
        <begin position="18"/>
        <end position="95"/>
    </location>
</feature>
<keyword evidence="4" id="KW-1185">Reference proteome</keyword>
<dbReference type="SUPFAM" id="SSF81653">
    <property type="entry name" value="Calcium ATPase, transduction domain A"/>
    <property type="match status" value="1"/>
</dbReference>
<keyword evidence="1" id="KW-0472">Membrane</keyword>
<dbReference type="Gene3D" id="1.20.1110.10">
    <property type="entry name" value="Calcium-transporting ATPase, transmembrane domain"/>
    <property type="match status" value="1"/>
</dbReference>
<evidence type="ECO:0000313" key="3">
    <source>
        <dbReference type="EMBL" id="EJK69157.1"/>
    </source>
</evidence>
<dbReference type="Gene3D" id="2.70.150.10">
    <property type="entry name" value="Calcium-transporting ATPase, cytoplasmic transduction domain A"/>
    <property type="match status" value="1"/>
</dbReference>
<dbReference type="Proteomes" id="UP000266841">
    <property type="component" value="Unassembled WGS sequence"/>
</dbReference>
<dbReference type="InterPro" id="IPR023298">
    <property type="entry name" value="ATPase_P-typ_TM_dom_sf"/>
</dbReference>
<reference evidence="3 4" key="1">
    <citation type="journal article" date="2012" name="Genome Biol.">
        <title>Genome and low-iron response of an oceanic diatom adapted to chronic iron limitation.</title>
        <authorList>
            <person name="Lommer M."/>
            <person name="Specht M."/>
            <person name="Roy A.S."/>
            <person name="Kraemer L."/>
            <person name="Andreson R."/>
            <person name="Gutowska M.A."/>
            <person name="Wolf J."/>
            <person name="Bergner S.V."/>
            <person name="Schilhabel M.B."/>
            <person name="Klostermeier U.C."/>
            <person name="Beiko R.G."/>
            <person name="Rosenstiel P."/>
            <person name="Hippler M."/>
            <person name="Laroche J."/>
        </authorList>
    </citation>
    <scope>NUCLEOTIDE SEQUENCE [LARGE SCALE GENOMIC DNA]</scope>
    <source>
        <strain evidence="3 4">CCMP1005</strain>
    </source>
</reference>
<sequence>MGKKEEVINPQQTELAKPWHTLSVEEAIAAIGLKSDLAKTGLSTDDAASRLSKYGPNKMTEKVKKTLLQRIWHHINNVLVYVLLVVAAVSLVMAVTTAPAKGFQAEFSSWFQVALILSVITLNTWIGIYQEGNAEKAADALKNMLSTDARVIRGGKEVMVPAADIAPGDVCLLGLGDKIPADLRMISVSNLATGEAALTGESVPIDKAHRR</sequence>
<dbReference type="OrthoDB" id="116380at2759"/>
<feature type="transmembrane region" description="Helical" evidence="1">
    <location>
        <begin position="110"/>
        <end position="129"/>
    </location>
</feature>
<keyword evidence="1" id="KW-1133">Transmembrane helix</keyword>
<dbReference type="EMBL" id="AGNL01010402">
    <property type="protein sequence ID" value="EJK69157.1"/>
    <property type="molecule type" value="Genomic_DNA"/>
</dbReference>
<dbReference type="Pfam" id="PF00122">
    <property type="entry name" value="E1-E2_ATPase"/>
    <property type="match status" value="1"/>
</dbReference>
<dbReference type="InterPro" id="IPR004014">
    <property type="entry name" value="ATPase_P-typ_cation-transptr_N"/>
</dbReference>
<dbReference type="InterPro" id="IPR059000">
    <property type="entry name" value="ATPase_P-type_domA"/>
</dbReference>
<protein>
    <recommendedName>
        <fullName evidence="2">Cation-transporting P-type ATPase N-terminal domain-containing protein</fullName>
    </recommendedName>
</protein>
<dbReference type="Pfam" id="PF00690">
    <property type="entry name" value="Cation_ATPase_N"/>
    <property type="match status" value="1"/>
</dbReference>